<dbReference type="SUPFAM" id="SSF51679">
    <property type="entry name" value="Bacterial luciferase-like"/>
    <property type="match status" value="1"/>
</dbReference>
<keyword evidence="4" id="KW-1185">Reference proteome</keyword>
<dbReference type="RefSeq" id="WP_015899851.1">
    <property type="nucleotide sequence ID" value="NC_012121.1"/>
</dbReference>
<gene>
    <name evidence="3" type="ordered locus">Sca_0593</name>
</gene>
<evidence type="ECO:0000313" key="4">
    <source>
        <dbReference type="Proteomes" id="UP000000444"/>
    </source>
</evidence>
<organism evidence="3 4">
    <name type="scientific">Staphylococcus carnosus (strain TM300)</name>
    <dbReference type="NCBI Taxonomy" id="396513"/>
    <lineage>
        <taxon>Bacteria</taxon>
        <taxon>Bacillati</taxon>
        <taxon>Bacillota</taxon>
        <taxon>Bacilli</taxon>
        <taxon>Bacillales</taxon>
        <taxon>Staphylococcaceae</taxon>
        <taxon>Staphylococcus</taxon>
    </lineage>
</organism>
<dbReference type="GO" id="GO:0016705">
    <property type="term" value="F:oxidoreductase activity, acting on paired donors, with incorporation or reduction of molecular oxygen"/>
    <property type="evidence" value="ECO:0007669"/>
    <property type="project" value="InterPro"/>
</dbReference>
<dbReference type="InterPro" id="IPR050766">
    <property type="entry name" value="Bact_Lucif_Oxidored"/>
</dbReference>
<reference evidence="3 4" key="1">
    <citation type="journal article" date="2009" name="Appl. Environ. Microbiol.">
        <title>Genome analysis of the meat starter culture bacterium Staphylococcus carnosus TM300.</title>
        <authorList>
            <person name="Rosenstein R."/>
            <person name="Nerz C."/>
            <person name="Biswas L."/>
            <person name="Resch A."/>
            <person name="Raddatz G."/>
            <person name="Schuster S.C."/>
            <person name="Goetz F."/>
        </authorList>
    </citation>
    <scope>NUCLEOTIDE SEQUENCE [LARGE SCALE GENOMIC DNA]</scope>
    <source>
        <strain evidence="3 4">TM300</strain>
    </source>
</reference>
<dbReference type="HOGENOM" id="CLU_027853_9_0_9"/>
<comment type="similarity">
    <text evidence="1">To bacterial alkanal monooxygenase alpha and beta chains.</text>
</comment>
<dbReference type="Gene3D" id="3.20.20.30">
    <property type="entry name" value="Luciferase-like domain"/>
    <property type="match status" value="1"/>
</dbReference>
<accession>B9DIQ8</accession>
<dbReference type="InterPro" id="IPR011251">
    <property type="entry name" value="Luciferase-like_dom"/>
</dbReference>
<dbReference type="PANTHER" id="PTHR30137">
    <property type="entry name" value="LUCIFERASE-LIKE MONOOXYGENASE"/>
    <property type="match status" value="1"/>
</dbReference>
<proteinExistence type="predicted"/>
<protein>
    <recommendedName>
        <fullName evidence="2">Luciferase-like domain-containing protein</fullName>
    </recommendedName>
</protein>
<evidence type="ECO:0000259" key="2">
    <source>
        <dbReference type="Pfam" id="PF00296"/>
    </source>
</evidence>
<evidence type="ECO:0000313" key="3">
    <source>
        <dbReference type="EMBL" id="CAL27507.1"/>
    </source>
</evidence>
<dbReference type="BioCyc" id="SCAR396513:SCA_RS03030-MONOMER"/>
<dbReference type="eggNOG" id="COG2141">
    <property type="taxonomic scope" value="Bacteria"/>
</dbReference>
<dbReference type="InterPro" id="IPR019949">
    <property type="entry name" value="CmoO-like"/>
</dbReference>
<sequence length="333" mass="38140">MLPMSILDQTPINKGQTVTEALNHTLELAQLADQSGYTRYFLSEHHNLKDVVGTSPEILIMYLLDHTKQMRIGSGGVMLQHCHPLKVIEQFHLIDKLSHQRVDLAVGKAPGGYPKVVDLLQEELQKPLKQFDEKFSLLNQLNTQKFTDHSEYEGIRTAHRDETDKPVPVYLLGTSEHSAIQAAEAQTGIVYAYFINSDLSELENALKAYKKRYPKGRFIVSIPAVVTTDGNQKMPMRFSQRHYELTFEDGSRIVLNTKQQVDEYRNESEKNFEVTEKRMRIISGSKEEVVDTLNEVNRSGLIDEWMLHMPVQSHKLRMNTIRELAPLNPNENV</sequence>
<feature type="domain" description="Luciferase-like" evidence="2">
    <location>
        <begin position="11"/>
        <end position="300"/>
    </location>
</feature>
<dbReference type="Pfam" id="PF00296">
    <property type="entry name" value="Bac_luciferase"/>
    <property type="match status" value="1"/>
</dbReference>
<dbReference type="NCBIfam" id="TIGR03558">
    <property type="entry name" value="oxido_grp_1"/>
    <property type="match status" value="1"/>
</dbReference>
<dbReference type="EMBL" id="AM295250">
    <property type="protein sequence ID" value="CAL27507.1"/>
    <property type="molecule type" value="Genomic_DNA"/>
</dbReference>
<dbReference type="GO" id="GO:0005829">
    <property type="term" value="C:cytosol"/>
    <property type="evidence" value="ECO:0007669"/>
    <property type="project" value="TreeGrafter"/>
</dbReference>
<dbReference type="PANTHER" id="PTHR30137:SF20">
    <property type="entry name" value="N-ACETYL-S-ALKYLCYSTEINE MONOOXYGENASE"/>
    <property type="match status" value="1"/>
</dbReference>
<name>B9DIQ8_STACT</name>
<dbReference type="KEGG" id="sca:SCA_0593"/>
<dbReference type="GeneID" id="93795532"/>
<dbReference type="OrthoDB" id="9780518at2"/>
<evidence type="ECO:0000256" key="1">
    <source>
        <dbReference type="ARBA" id="ARBA00007789"/>
    </source>
</evidence>
<dbReference type="AlphaFoldDB" id="B9DIQ8"/>
<dbReference type="InterPro" id="IPR036661">
    <property type="entry name" value="Luciferase-like_sf"/>
</dbReference>
<dbReference type="Proteomes" id="UP000000444">
    <property type="component" value="Chromosome"/>
</dbReference>